<organism evidence="1">
    <name type="scientific">Mesorhizobium sp. WSM2240</name>
    <dbReference type="NCBI Taxonomy" id="3228851"/>
    <lineage>
        <taxon>Bacteria</taxon>
        <taxon>Pseudomonadati</taxon>
        <taxon>Pseudomonadota</taxon>
        <taxon>Alphaproteobacteria</taxon>
        <taxon>Hyphomicrobiales</taxon>
        <taxon>Phyllobacteriaceae</taxon>
        <taxon>Mesorhizobium</taxon>
    </lineage>
</organism>
<dbReference type="EMBL" id="CP159253">
    <property type="protein sequence ID" value="XCG49459.1"/>
    <property type="molecule type" value="Genomic_DNA"/>
</dbReference>
<accession>A0AAU8CT00</accession>
<evidence type="ECO:0000313" key="1">
    <source>
        <dbReference type="EMBL" id="XCG49459.1"/>
    </source>
</evidence>
<reference evidence="1" key="1">
    <citation type="submission" date="2024-06" db="EMBL/GenBank/DDBJ databases">
        <title>Mesorhizobium karijinii sp. nov., a symbiont of the iconic Swainsona formosa from arid Australia.</title>
        <authorList>
            <person name="Hill Y.J."/>
            <person name="Watkin E.L.J."/>
            <person name="O'Hara G.W."/>
            <person name="Terpolilli J."/>
            <person name="Tye M.L."/>
            <person name="Kohlmeier M.G."/>
        </authorList>
    </citation>
    <scope>NUCLEOTIDE SEQUENCE</scope>
    <source>
        <strain evidence="1">WSM2240</strain>
    </source>
</reference>
<protein>
    <recommendedName>
        <fullName evidence="2">Lipoprotein</fullName>
    </recommendedName>
</protein>
<evidence type="ECO:0008006" key="2">
    <source>
        <dbReference type="Google" id="ProtNLM"/>
    </source>
</evidence>
<dbReference type="RefSeq" id="WP_353643008.1">
    <property type="nucleotide sequence ID" value="NZ_CP159253.1"/>
</dbReference>
<name>A0AAU8CT00_9HYPH</name>
<dbReference type="AlphaFoldDB" id="A0AAU8CT00"/>
<gene>
    <name evidence="1" type="ORF">ABVK50_02130</name>
</gene>
<sequence>MSSVHASGSTSRVAPHRNRVAIFAALLATMHVVGCQSDGPAPDTVRNTGQTAPADLQLTCASAAATPLGVDSAAVLPVSSSQIDAQTFQVVLESGGARANCVVDTSGNVISVQRA</sequence>
<proteinExistence type="predicted"/>